<keyword evidence="5 15" id="KW-0812">Transmembrane</keyword>
<dbReference type="Pfam" id="PF00041">
    <property type="entry name" value="fn3"/>
    <property type="match status" value="1"/>
</dbReference>
<dbReference type="InterPro" id="IPR006211">
    <property type="entry name" value="Furin-like_Cys-rich_dom"/>
</dbReference>
<dbReference type="PANTHER" id="PTHR46957:SF3">
    <property type="entry name" value="CYTOKINE RECEPTOR"/>
    <property type="match status" value="1"/>
</dbReference>
<evidence type="ECO:0000256" key="7">
    <source>
        <dbReference type="ARBA" id="ARBA00022777"/>
    </source>
</evidence>
<dbReference type="Proteomes" id="UP000292052">
    <property type="component" value="Unassembled WGS sequence"/>
</dbReference>
<evidence type="ECO:0000256" key="5">
    <source>
        <dbReference type="ARBA" id="ARBA00022692"/>
    </source>
</evidence>
<dbReference type="InterPro" id="IPR050713">
    <property type="entry name" value="RTP_Phos/Ushers"/>
</dbReference>
<evidence type="ECO:0000256" key="12">
    <source>
        <dbReference type="ARBA" id="ARBA00023170"/>
    </source>
</evidence>
<evidence type="ECO:0000256" key="13">
    <source>
        <dbReference type="ARBA" id="ARBA00023180"/>
    </source>
</evidence>
<proteinExistence type="predicted"/>
<dbReference type="Pfam" id="PF01030">
    <property type="entry name" value="Recep_L_domain"/>
    <property type="match status" value="1"/>
</dbReference>
<comment type="catalytic activity">
    <reaction evidence="14">
        <text>L-tyrosyl-[protein] + ATP = O-phospho-L-tyrosyl-[protein] + ADP + H(+)</text>
        <dbReference type="Rhea" id="RHEA:10596"/>
        <dbReference type="Rhea" id="RHEA-COMP:10136"/>
        <dbReference type="Rhea" id="RHEA-COMP:20101"/>
        <dbReference type="ChEBI" id="CHEBI:15378"/>
        <dbReference type="ChEBI" id="CHEBI:30616"/>
        <dbReference type="ChEBI" id="CHEBI:46858"/>
        <dbReference type="ChEBI" id="CHEBI:61978"/>
        <dbReference type="ChEBI" id="CHEBI:456216"/>
        <dbReference type="EC" id="2.7.10.1"/>
    </reaction>
</comment>
<dbReference type="Gene3D" id="2.10.220.10">
    <property type="entry name" value="Hormone Receptor, Insulin-like Growth Factor Receptor 1, Chain A, domain 2"/>
    <property type="match status" value="1"/>
</dbReference>
<feature type="transmembrane region" description="Helical" evidence="15">
    <location>
        <begin position="723"/>
        <end position="744"/>
    </location>
</feature>
<dbReference type="GO" id="GO:0004714">
    <property type="term" value="F:transmembrane receptor protein tyrosine kinase activity"/>
    <property type="evidence" value="ECO:0007669"/>
    <property type="project" value="UniProtKB-EC"/>
</dbReference>
<dbReference type="InterPro" id="IPR003961">
    <property type="entry name" value="FN3_dom"/>
</dbReference>
<feature type="non-terminal residue" evidence="17">
    <location>
        <position position="1"/>
    </location>
</feature>
<dbReference type="InterPro" id="IPR009030">
    <property type="entry name" value="Growth_fac_rcpt_cys_sf"/>
</dbReference>
<keyword evidence="4" id="KW-0808">Transferase</keyword>
<feature type="domain" description="Fibronectin type-III" evidence="16">
    <location>
        <begin position="326"/>
        <end position="431"/>
    </location>
</feature>
<keyword evidence="10 15" id="KW-0472">Membrane</keyword>
<dbReference type="SUPFAM" id="SSF57184">
    <property type="entry name" value="Growth factor receptor domain"/>
    <property type="match status" value="1"/>
</dbReference>
<protein>
    <recommendedName>
        <fullName evidence="2">receptor protein-tyrosine kinase</fullName>
        <ecNumber evidence="2">2.7.10.1</ecNumber>
    </recommendedName>
</protein>
<evidence type="ECO:0000256" key="10">
    <source>
        <dbReference type="ARBA" id="ARBA00023136"/>
    </source>
</evidence>
<accession>A0A482VLE9</accession>
<evidence type="ECO:0000256" key="6">
    <source>
        <dbReference type="ARBA" id="ARBA00022741"/>
    </source>
</evidence>
<name>A0A482VLE9_ASBVE</name>
<keyword evidence="8" id="KW-0067">ATP-binding</keyword>
<keyword evidence="3" id="KW-0597">Phosphoprotein</keyword>
<organism evidence="17 18">
    <name type="scientific">Asbolus verrucosus</name>
    <name type="common">Desert ironclad beetle</name>
    <dbReference type="NCBI Taxonomy" id="1661398"/>
    <lineage>
        <taxon>Eukaryota</taxon>
        <taxon>Metazoa</taxon>
        <taxon>Ecdysozoa</taxon>
        <taxon>Arthropoda</taxon>
        <taxon>Hexapoda</taxon>
        <taxon>Insecta</taxon>
        <taxon>Pterygota</taxon>
        <taxon>Neoptera</taxon>
        <taxon>Endopterygota</taxon>
        <taxon>Coleoptera</taxon>
        <taxon>Polyphaga</taxon>
        <taxon>Cucujiformia</taxon>
        <taxon>Tenebrionidae</taxon>
        <taxon>Pimeliinae</taxon>
        <taxon>Asbolus</taxon>
    </lineage>
</organism>
<dbReference type="InterPro" id="IPR036116">
    <property type="entry name" value="FN3_sf"/>
</dbReference>
<keyword evidence="11" id="KW-0829">Tyrosine-protein kinase</keyword>
<dbReference type="InterPro" id="IPR006212">
    <property type="entry name" value="Furin_repeat"/>
</dbReference>
<dbReference type="OrthoDB" id="5809444at2759"/>
<evidence type="ECO:0000313" key="17">
    <source>
        <dbReference type="EMBL" id="RZC33456.1"/>
    </source>
</evidence>
<keyword evidence="13" id="KW-0325">Glycoprotein</keyword>
<dbReference type="InterPro" id="IPR000494">
    <property type="entry name" value="Rcpt_L-dom"/>
</dbReference>
<dbReference type="InterPro" id="IPR013783">
    <property type="entry name" value="Ig-like_fold"/>
</dbReference>
<reference evidence="17 18" key="1">
    <citation type="submission" date="2017-03" db="EMBL/GenBank/DDBJ databases">
        <title>Genome of the blue death feigning beetle - Asbolus verrucosus.</title>
        <authorList>
            <person name="Rider S.D."/>
        </authorList>
    </citation>
    <scope>NUCLEOTIDE SEQUENCE [LARGE SCALE GENOMIC DNA]</scope>
    <source>
        <strain evidence="17">Butters</strain>
        <tissue evidence="17">Head and leg muscle</tissue>
    </source>
</reference>
<keyword evidence="7" id="KW-0418">Kinase</keyword>
<dbReference type="SMART" id="SM00261">
    <property type="entry name" value="FU"/>
    <property type="match status" value="1"/>
</dbReference>
<evidence type="ECO:0000256" key="1">
    <source>
        <dbReference type="ARBA" id="ARBA00004479"/>
    </source>
</evidence>
<dbReference type="SUPFAM" id="SSF52058">
    <property type="entry name" value="L domain-like"/>
    <property type="match status" value="2"/>
</dbReference>
<evidence type="ECO:0000256" key="14">
    <source>
        <dbReference type="ARBA" id="ARBA00051243"/>
    </source>
</evidence>
<keyword evidence="9 15" id="KW-1133">Transmembrane helix</keyword>
<evidence type="ECO:0000313" key="18">
    <source>
        <dbReference type="Proteomes" id="UP000292052"/>
    </source>
</evidence>
<keyword evidence="12 17" id="KW-0675">Receptor</keyword>
<evidence type="ECO:0000256" key="2">
    <source>
        <dbReference type="ARBA" id="ARBA00011902"/>
    </source>
</evidence>
<dbReference type="CDD" id="cd00064">
    <property type="entry name" value="FU"/>
    <property type="match status" value="1"/>
</dbReference>
<dbReference type="Pfam" id="PF00757">
    <property type="entry name" value="Furin-like"/>
    <property type="match status" value="1"/>
</dbReference>
<gene>
    <name evidence="17" type="ORF">BDFB_007181</name>
</gene>
<evidence type="ECO:0000256" key="11">
    <source>
        <dbReference type="ARBA" id="ARBA00023137"/>
    </source>
</evidence>
<dbReference type="InterPro" id="IPR036941">
    <property type="entry name" value="Rcpt_L-dom_sf"/>
</dbReference>
<dbReference type="GO" id="GO:0005524">
    <property type="term" value="F:ATP binding"/>
    <property type="evidence" value="ECO:0007669"/>
    <property type="project" value="UniProtKB-KW"/>
</dbReference>
<dbReference type="AlphaFoldDB" id="A0A482VLE9"/>
<dbReference type="Gene3D" id="3.80.20.20">
    <property type="entry name" value="Receptor L-domain"/>
    <property type="match status" value="2"/>
</dbReference>
<feature type="non-terminal residue" evidence="17">
    <location>
        <position position="791"/>
    </location>
</feature>
<dbReference type="GO" id="GO:0016020">
    <property type="term" value="C:membrane"/>
    <property type="evidence" value="ECO:0007669"/>
    <property type="project" value="UniProtKB-SubCell"/>
</dbReference>
<dbReference type="STRING" id="1661398.A0A482VLE9"/>
<sequence>IGLTNLQHIGRGAIKIDYCPQLCFGNTIDWKAIGASGLDYRKTTNDQVCKNKLCPNECRGHCWNTLHCQALPVLDKCHPQCIGCTKENSSWHCLSCKFFENDGECVEECPQSKVTNYYAMKCMKKEECRTMLNNTWWVFENKCVQSCPLKYERNERDENGCTPVGDNYQKHCNGTVIDTVSILEEMAACTHIDGSLDIRISETYLKPDLETNLGKIVSISGYLKIGRSSAVRSLEFLQNLTLIKGETLENQKYALFVFENQNLQRLWNFTDNFNLTIQRGTIAFHDNPQLCLSEIEKLANLTGIGNKSDIEMFKYSNGDKSACNPKDMNITITENNPTNVTLSWERLESEDNDTVIGYTVYYVEATRGNVTTFANNDACNVETWNSIFVRINSVQLKYLSPYTRYGYYIKAYSTTLDGVQTPIYYFTTASDDPSPPIDFIAQSKNETTIVLSWNSPLSINDYESLIEQRNYCLYPHTESEEDMEGQLKIKTNAATSNCSCLDQDDFRIFNKDNLCLALGGNCKSFLYNTETQTDDTSVQKVSIHKRTPVENVITISGTNQTFRQIVKTDIDMNMYEFTNLRHFSVYIFFLMACNEREGTREQCSAPEMVSQRTNRSETADIVDEFHIKVDGRNAYITWFEPQEINSLIVSYQVEHKRIDLEHAKATTECLTRRQYQQMNHRYQLFGLVPGRYSVRVRAVSLAGPGKLSERKYFEIAAPKTGIYWIYALVALVAFMIVTLAAYIGRYCYRKKYARQGRELALNAGPRVYNPPAMIVAPEEDFFGRYDASEEE</sequence>
<dbReference type="EMBL" id="QDEB01088599">
    <property type="protein sequence ID" value="RZC33456.1"/>
    <property type="molecule type" value="Genomic_DNA"/>
</dbReference>
<dbReference type="PANTHER" id="PTHR46957">
    <property type="entry name" value="CYTOKINE RECEPTOR"/>
    <property type="match status" value="1"/>
</dbReference>
<evidence type="ECO:0000259" key="16">
    <source>
        <dbReference type="PROSITE" id="PS50853"/>
    </source>
</evidence>
<comment type="subcellular location">
    <subcellularLocation>
        <location evidence="1">Membrane</location>
        <topology evidence="1">Single-pass type I membrane protein</topology>
    </subcellularLocation>
</comment>
<dbReference type="PROSITE" id="PS50853">
    <property type="entry name" value="FN3"/>
    <property type="match status" value="1"/>
</dbReference>
<dbReference type="EC" id="2.7.10.1" evidence="2"/>
<dbReference type="SUPFAM" id="SSF49265">
    <property type="entry name" value="Fibronectin type III"/>
    <property type="match status" value="2"/>
</dbReference>
<dbReference type="SMART" id="SM00060">
    <property type="entry name" value="FN3"/>
    <property type="match status" value="3"/>
</dbReference>
<keyword evidence="6" id="KW-0547">Nucleotide-binding</keyword>
<dbReference type="Gene3D" id="2.60.40.10">
    <property type="entry name" value="Immunoglobulins"/>
    <property type="match status" value="3"/>
</dbReference>
<comment type="caution">
    <text evidence="17">The sequence shown here is derived from an EMBL/GenBank/DDBJ whole genome shotgun (WGS) entry which is preliminary data.</text>
</comment>
<dbReference type="CDD" id="cd00063">
    <property type="entry name" value="FN3"/>
    <property type="match status" value="2"/>
</dbReference>
<evidence type="ECO:0000256" key="4">
    <source>
        <dbReference type="ARBA" id="ARBA00022679"/>
    </source>
</evidence>
<evidence type="ECO:0000256" key="15">
    <source>
        <dbReference type="SAM" id="Phobius"/>
    </source>
</evidence>
<evidence type="ECO:0000256" key="8">
    <source>
        <dbReference type="ARBA" id="ARBA00022840"/>
    </source>
</evidence>
<keyword evidence="18" id="KW-1185">Reference proteome</keyword>
<evidence type="ECO:0000256" key="3">
    <source>
        <dbReference type="ARBA" id="ARBA00022553"/>
    </source>
</evidence>
<evidence type="ECO:0000256" key="9">
    <source>
        <dbReference type="ARBA" id="ARBA00022989"/>
    </source>
</evidence>